<gene>
    <name evidence="1" type="ORF">Q604_UNBc4C00254G0001</name>
</gene>
<comment type="caution">
    <text evidence="1">The sequence shown here is derived from an EMBL/GenBank/DDBJ whole genome shotgun (WGS) entry which is preliminary data.</text>
</comment>
<accession>W1WGN1</accession>
<dbReference type="GO" id="GO:0016740">
    <property type="term" value="F:transferase activity"/>
    <property type="evidence" value="ECO:0007669"/>
    <property type="project" value="UniProtKB-KW"/>
</dbReference>
<evidence type="ECO:0000313" key="1">
    <source>
        <dbReference type="EMBL" id="ETJ15594.1"/>
    </source>
</evidence>
<name>W1WGN1_9ZZZZ</name>
<dbReference type="AlphaFoldDB" id="W1WGN1"/>
<organism evidence="1">
    <name type="scientific">human gut metagenome</name>
    <dbReference type="NCBI Taxonomy" id="408170"/>
    <lineage>
        <taxon>unclassified sequences</taxon>
        <taxon>metagenomes</taxon>
        <taxon>organismal metagenomes</taxon>
    </lineage>
</organism>
<keyword evidence="1" id="KW-0808">Transferase</keyword>
<proteinExistence type="predicted"/>
<sequence>LLEKGVKTFILGGEVKAVTEAIVGSSAVDDLKKYNFSKGFLGQMV</sequence>
<reference evidence="1" key="1">
    <citation type="submission" date="2013-12" db="EMBL/GenBank/DDBJ databases">
        <title>A Varibaculum cambriense genome reconstructed from a premature infant gut community with otherwise low bacterial novelty that shifts toward anaerobic metabolism during the third week of life.</title>
        <authorList>
            <person name="Brown C.T."/>
            <person name="Sharon I."/>
            <person name="Thomas B.C."/>
            <person name="Castelle C.J."/>
            <person name="Morowitz M.J."/>
            <person name="Banfield J.F."/>
        </authorList>
    </citation>
    <scope>NUCLEOTIDE SEQUENCE</scope>
</reference>
<protein>
    <submittedName>
        <fullName evidence="1">Lactose phosphotransferase system repressor</fullName>
    </submittedName>
</protein>
<feature type="non-terminal residue" evidence="1">
    <location>
        <position position="1"/>
    </location>
</feature>
<dbReference type="EMBL" id="AZMM01019035">
    <property type="protein sequence ID" value="ETJ15594.1"/>
    <property type="molecule type" value="Genomic_DNA"/>
</dbReference>